<evidence type="ECO:0000313" key="2">
    <source>
        <dbReference type="EMBL" id="RUQ67091.1"/>
    </source>
</evidence>
<keyword evidence="1" id="KW-0732">Signal</keyword>
<sequence>MTHTLRATLAAALLLAPLSTAVAAGTARTLTYQILMGEDPIGTETVTVEPQGDRTKVTVAATTWVKVLFINFRYDHKREETWKGATLESMRATTDDDGTPHSLDLLRKGNGLTLTADGKASELPGDALPLTLWTPEVLKRPNLISVIDGAPYKVAARAVGTETVEAGGRKTEAKHHRIEGDVERDLWFDAEGTLLKTRFKRSGYDITYVLK</sequence>
<dbReference type="Proteomes" id="UP000280346">
    <property type="component" value="Unassembled WGS sequence"/>
</dbReference>
<dbReference type="Pfam" id="PF19630">
    <property type="entry name" value="DUF6134"/>
    <property type="match status" value="1"/>
</dbReference>
<evidence type="ECO:0000313" key="3">
    <source>
        <dbReference type="Proteomes" id="UP000280346"/>
    </source>
</evidence>
<dbReference type="EMBL" id="RZIJ01000018">
    <property type="protein sequence ID" value="RUQ67091.1"/>
    <property type="molecule type" value="Genomic_DNA"/>
</dbReference>
<comment type="caution">
    <text evidence="2">The sequence shown here is derived from an EMBL/GenBank/DDBJ whole genome shotgun (WGS) entry which is preliminary data.</text>
</comment>
<reference evidence="2 3" key="1">
    <citation type="submission" date="2018-12" db="EMBL/GenBank/DDBJ databases">
        <authorList>
            <person name="Yang Y."/>
        </authorList>
    </citation>
    <scope>NUCLEOTIDE SEQUENCE [LARGE SCALE GENOMIC DNA]</scope>
    <source>
        <strain evidence="2 3">GSF71</strain>
    </source>
</reference>
<dbReference type="RefSeq" id="WP_127001389.1">
    <property type="nucleotide sequence ID" value="NZ_JBNPXW010000001.1"/>
</dbReference>
<feature type="signal peptide" evidence="1">
    <location>
        <begin position="1"/>
        <end position="23"/>
    </location>
</feature>
<accession>A0A433J4F5</accession>
<protein>
    <recommendedName>
        <fullName evidence="4">DUF3108 domain-containing protein</fullName>
    </recommendedName>
</protein>
<dbReference type="AlphaFoldDB" id="A0A433J4F5"/>
<evidence type="ECO:0008006" key="4">
    <source>
        <dbReference type="Google" id="ProtNLM"/>
    </source>
</evidence>
<feature type="chain" id="PRO_5019553133" description="DUF3108 domain-containing protein" evidence="1">
    <location>
        <begin position="24"/>
        <end position="211"/>
    </location>
</feature>
<organism evidence="2 3">
    <name type="scientific">Azospirillum doebereinerae</name>
    <dbReference type="NCBI Taxonomy" id="92933"/>
    <lineage>
        <taxon>Bacteria</taxon>
        <taxon>Pseudomonadati</taxon>
        <taxon>Pseudomonadota</taxon>
        <taxon>Alphaproteobacteria</taxon>
        <taxon>Rhodospirillales</taxon>
        <taxon>Azospirillaceae</taxon>
        <taxon>Azospirillum</taxon>
    </lineage>
</organism>
<proteinExistence type="predicted"/>
<name>A0A433J4F5_9PROT</name>
<evidence type="ECO:0000256" key="1">
    <source>
        <dbReference type="SAM" id="SignalP"/>
    </source>
</evidence>
<keyword evidence="3" id="KW-1185">Reference proteome</keyword>
<dbReference type="InterPro" id="IPR045767">
    <property type="entry name" value="DUF6134"/>
</dbReference>
<gene>
    <name evidence="2" type="ORF">EJ913_20640</name>
</gene>
<dbReference type="OrthoDB" id="6086999at2"/>